<evidence type="ECO:0000256" key="4">
    <source>
        <dbReference type="ARBA" id="ARBA00023163"/>
    </source>
</evidence>
<dbReference type="STRING" id="1093900.A0A507ALX7"/>
<dbReference type="EMBL" id="SKBQ01000047">
    <property type="protein sequence ID" value="TPX11655.1"/>
    <property type="molecule type" value="Genomic_DNA"/>
</dbReference>
<evidence type="ECO:0000259" key="7">
    <source>
        <dbReference type="SMART" id="SM00906"/>
    </source>
</evidence>
<evidence type="ECO:0000256" key="1">
    <source>
        <dbReference type="ARBA" id="ARBA00004123"/>
    </source>
</evidence>
<dbReference type="GO" id="GO:0005634">
    <property type="term" value="C:nucleus"/>
    <property type="evidence" value="ECO:0007669"/>
    <property type="project" value="UniProtKB-SubCell"/>
</dbReference>
<evidence type="ECO:0000256" key="6">
    <source>
        <dbReference type="SAM" id="MobiDB-lite"/>
    </source>
</evidence>
<dbReference type="Pfam" id="PF04082">
    <property type="entry name" value="Fungal_trans"/>
    <property type="match status" value="1"/>
</dbReference>
<keyword evidence="3" id="KW-0238">DNA-binding</keyword>
<sequence length="753" mass="84408">MASAGPVFSRRLRLPAMRNRKRNVSKPIPRHQHTDSRPQIPRSDLRAPPEADTGGGPGTSTHERLQRLIGRDHHSLKSLASLLEENAAIWQDSSAFEILAEEPTSEYLIFDSGQTRAWVDDFIATLEDERLLFTSAPLEVLDALATSRPGQIQDRAWLIMFYSVTLASLSSANSFHDPLKRDLKRNLWLSFNDAKFLLVPSAASIQALIFMACYAEEYMAPSICWSLINTACTMLQALGVNNWRIDAPTRELRSLVFWRLNVLDKTMSLILGRPPAFHREMEASIGLPTLEKLHQPAHGLPSLFQAHYKDQMHRYSRVMSDTWHCLYGMETEEAPNVNERLETWHREATQVLEAAALAEKPLLDPDAAASVDHSLKTLHFHAYSLQVLLTISCRELRPKSMTPTLKMLKLLPQFASLERKREPFACLLWQRLHCPLTAFGSLWGDTLMKGRANIEQSKKSLEAIETVPAYLGRLQARNALAGRLQGTTESFIKHCKSILFEELPRAGTLTVMASDALRSDGQSPSQPIELLTPGPSTGMTDPRATSNADDKSMGDILDWSDSSLFDTTFDWFAWSGQSFVPECQPGDNRNLASCLAMQRLMSLVLGSVPPPPRPDPVTITGIRFPADGSKPHLVPLTTTSDVLEGVDGFWGHVPDFREFWKPARAWQRRDVESFTLENQPIGSYNGRYILFYSFDLESLPENNNFPKGIFGRERAFAGDAFVVKMDNTSYETGGWAAWESVPSDILSVPVMAM</sequence>
<dbReference type="PANTHER" id="PTHR46910:SF37">
    <property type="entry name" value="ZN(II)2CYS6 TRANSCRIPTION FACTOR (EUROFUNG)"/>
    <property type="match status" value="1"/>
</dbReference>
<dbReference type="OrthoDB" id="3480872at2759"/>
<dbReference type="CDD" id="cd12148">
    <property type="entry name" value="fungal_TF_MHR"/>
    <property type="match status" value="1"/>
</dbReference>
<evidence type="ECO:0000313" key="8">
    <source>
        <dbReference type="EMBL" id="TPX11655.1"/>
    </source>
</evidence>
<accession>A0A507ALX7</accession>
<comment type="caution">
    <text evidence="8">The sequence shown here is derived from an EMBL/GenBank/DDBJ whole genome shotgun (WGS) entry which is preliminary data.</text>
</comment>
<dbReference type="InterPro" id="IPR050987">
    <property type="entry name" value="AtrR-like"/>
</dbReference>
<dbReference type="PANTHER" id="PTHR46910">
    <property type="entry name" value="TRANSCRIPTION FACTOR PDR1"/>
    <property type="match status" value="1"/>
</dbReference>
<dbReference type="GO" id="GO:0003700">
    <property type="term" value="F:DNA-binding transcription factor activity"/>
    <property type="evidence" value="ECO:0007669"/>
    <property type="project" value="InterPro"/>
</dbReference>
<evidence type="ECO:0000256" key="5">
    <source>
        <dbReference type="ARBA" id="ARBA00023242"/>
    </source>
</evidence>
<protein>
    <recommendedName>
        <fullName evidence="7">Xylanolytic transcriptional activator regulatory domain-containing protein</fullName>
    </recommendedName>
</protein>
<feature type="region of interest" description="Disordered" evidence="6">
    <location>
        <begin position="518"/>
        <end position="551"/>
    </location>
</feature>
<keyword evidence="9" id="KW-1185">Reference proteome</keyword>
<dbReference type="GO" id="GO:0003677">
    <property type="term" value="F:DNA binding"/>
    <property type="evidence" value="ECO:0007669"/>
    <property type="project" value="UniProtKB-KW"/>
</dbReference>
<gene>
    <name evidence="8" type="ORF">E0L32_007634</name>
</gene>
<dbReference type="GO" id="GO:0006351">
    <property type="term" value="P:DNA-templated transcription"/>
    <property type="evidence" value="ECO:0007669"/>
    <property type="project" value="InterPro"/>
</dbReference>
<feature type="compositionally biased region" description="Polar residues" evidence="6">
    <location>
        <begin position="534"/>
        <end position="547"/>
    </location>
</feature>
<dbReference type="SMART" id="SM00906">
    <property type="entry name" value="Fungal_trans"/>
    <property type="match status" value="1"/>
</dbReference>
<name>A0A507ALX7_9PEZI</name>
<keyword evidence="4" id="KW-0804">Transcription</keyword>
<dbReference type="InParanoid" id="A0A507ALX7"/>
<dbReference type="Proteomes" id="UP000319257">
    <property type="component" value="Unassembled WGS sequence"/>
</dbReference>
<feature type="domain" description="Xylanolytic transcriptional activator regulatory" evidence="7">
    <location>
        <begin position="224"/>
        <end position="294"/>
    </location>
</feature>
<evidence type="ECO:0000313" key="9">
    <source>
        <dbReference type="Proteomes" id="UP000319257"/>
    </source>
</evidence>
<dbReference type="GeneID" id="41975081"/>
<evidence type="ECO:0000256" key="2">
    <source>
        <dbReference type="ARBA" id="ARBA00023015"/>
    </source>
</evidence>
<dbReference type="AlphaFoldDB" id="A0A507ALX7"/>
<feature type="region of interest" description="Disordered" evidence="6">
    <location>
        <begin position="1"/>
        <end position="62"/>
    </location>
</feature>
<comment type="subcellular location">
    <subcellularLocation>
        <location evidence="1">Nucleus</location>
    </subcellularLocation>
</comment>
<organism evidence="8 9">
    <name type="scientific">Thyridium curvatum</name>
    <dbReference type="NCBI Taxonomy" id="1093900"/>
    <lineage>
        <taxon>Eukaryota</taxon>
        <taxon>Fungi</taxon>
        <taxon>Dikarya</taxon>
        <taxon>Ascomycota</taxon>
        <taxon>Pezizomycotina</taxon>
        <taxon>Sordariomycetes</taxon>
        <taxon>Sordariomycetidae</taxon>
        <taxon>Thyridiales</taxon>
        <taxon>Thyridiaceae</taxon>
        <taxon>Thyridium</taxon>
    </lineage>
</organism>
<feature type="compositionally biased region" description="Basic residues" evidence="6">
    <location>
        <begin position="10"/>
        <end position="31"/>
    </location>
</feature>
<proteinExistence type="predicted"/>
<dbReference type="GO" id="GO:0008270">
    <property type="term" value="F:zinc ion binding"/>
    <property type="evidence" value="ECO:0007669"/>
    <property type="project" value="InterPro"/>
</dbReference>
<keyword evidence="2" id="KW-0805">Transcription regulation</keyword>
<keyword evidence="5" id="KW-0539">Nucleus</keyword>
<dbReference type="InterPro" id="IPR007219">
    <property type="entry name" value="XnlR_reg_dom"/>
</dbReference>
<reference evidence="8 9" key="1">
    <citation type="submission" date="2019-06" db="EMBL/GenBank/DDBJ databases">
        <title>Draft genome sequence of the filamentous fungus Phialemoniopsis curvata isolated from diesel fuel.</title>
        <authorList>
            <person name="Varaljay V.A."/>
            <person name="Lyon W.J."/>
            <person name="Crouch A.L."/>
            <person name="Drake C.E."/>
            <person name="Hollomon J.M."/>
            <person name="Nadeau L.J."/>
            <person name="Nunn H.S."/>
            <person name="Stevenson B.S."/>
            <person name="Bojanowski C.L."/>
            <person name="Crookes-Goodson W.J."/>
        </authorList>
    </citation>
    <scope>NUCLEOTIDE SEQUENCE [LARGE SCALE GENOMIC DNA]</scope>
    <source>
        <strain evidence="8 9">D216</strain>
    </source>
</reference>
<evidence type="ECO:0000256" key="3">
    <source>
        <dbReference type="ARBA" id="ARBA00023125"/>
    </source>
</evidence>
<dbReference type="RefSeq" id="XP_030993366.1">
    <property type="nucleotide sequence ID" value="XM_031142400.1"/>
</dbReference>